<dbReference type="PATRIC" id="fig|1280951.3.peg.2113"/>
<reference evidence="6 7" key="1">
    <citation type="submission" date="2013-04" db="EMBL/GenBank/DDBJ databases">
        <title>Hyphomonas hirschiana VP5 Genome Sequencing.</title>
        <authorList>
            <person name="Lai Q."/>
            <person name="Shao Z."/>
        </authorList>
    </citation>
    <scope>NUCLEOTIDE SEQUENCE [LARGE SCALE GENOMIC DNA]</scope>
    <source>
        <strain evidence="6 7">VP5</strain>
    </source>
</reference>
<evidence type="ECO:0000256" key="4">
    <source>
        <dbReference type="ARBA" id="ARBA00023163"/>
    </source>
</evidence>
<sequence length="308" mass="33784">MFMNVDWLEDYLALIEAGGFARAAERRAMTQPTFSRRIRALEDWVGVTLIDRGTHTMRLTPAGERFKTVAELATRQLQLGREEARAVAKASSETLRFAATHALSLTFFPNWLRQLEKDEPATVTVELTADHMVACERLMIEGRAQFLLCHHHEAAPTRLGRDFRSVLLGGDVLLPVISPQLAAETPPEKAPQLALSPESGMGRILAAAWAMTGREPPSMPAFTSHLASVLTAMARNGRGVAWTALSLVSEDISTGKLMRAGTPEQDVPIEIRLWRPATRQSPAAEALWSKILKSQKSALSAGQTTNDP</sequence>
<gene>
    <name evidence="6" type="ORF">HHI_10484</name>
</gene>
<keyword evidence="3" id="KW-0238">DNA-binding</keyword>
<dbReference type="InterPro" id="IPR036390">
    <property type="entry name" value="WH_DNA-bd_sf"/>
</dbReference>
<dbReference type="AlphaFoldDB" id="A0A059FRH0"/>
<dbReference type="PANTHER" id="PTHR30126:SF2">
    <property type="entry name" value="HTH-TYPE TRANSCRIPTIONAL REGULATOR YJIE"/>
    <property type="match status" value="1"/>
</dbReference>
<dbReference type="Pfam" id="PF00126">
    <property type="entry name" value="HTH_1"/>
    <property type="match status" value="1"/>
</dbReference>
<evidence type="ECO:0000313" key="6">
    <source>
        <dbReference type="EMBL" id="KCZ93106.1"/>
    </source>
</evidence>
<dbReference type="SUPFAM" id="SSF46785">
    <property type="entry name" value="Winged helix' DNA-binding domain"/>
    <property type="match status" value="1"/>
</dbReference>
<dbReference type="PRINTS" id="PR00039">
    <property type="entry name" value="HTHLYSR"/>
</dbReference>
<dbReference type="InterPro" id="IPR000847">
    <property type="entry name" value="LysR_HTH_N"/>
</dbReference>
<dbReference type="PROSITE" id="PS50931">
    <property type="entry name" value="HTH_LYSR"/>
    <property type="match status" value="1"/>
</dbReference>
<name>A0A059FRH0_9PROT</name>
<keyword evidence="7" id="KW-1185">Reference proteome</keyword>
<proteinExistence type="inferred from homology"/>
<keyword evidence="4" id="KW-0804">Transcription</keyword>
<dbReference type="PANTHER" id="PTHR30126">
    <property type="entry name" value="HTH-TYPE TRANSCRIPTIONAL REGULATOR"/>
    <property type="match status" value="1"/>
</dbReference>
<protein>
    <submittedName>
        <fullName evidence="6">LysR family transcriptional regulator</fullName>
    </submittedName>
</protein>
<accession>A0A059FRH0</accession>
<organism evidence="6 7">
    <name type="scientific">Hyphomonas hirschiana VP5</name>
    <dbReference type="NCBI Taxonomy" id="1280951"/>
    <lineage>
        <taxon>Bacteria</taxon>
        <taxon>Pseudomonadati</taxon>
        <taxon>Pseudomonadota</taxon>
        <taxon>Alphaproteobacteria</taxon>
        <taxon>Hyphomonadales</taxon>
        <taxon>Hyphomonadaceae</taxon>
        <taxon>Hyphomonas</taxon>
    </lineage>
</organism>
<dbReference type="Proteomes" id="UP000025061">
    <property type="component" value="Unassembled WGS sequence"/>
</dbReference>
<dbReference type="GO" id="GO:0000976">
    <property type="term" value="F:transcription cis-regulatory region binding"/>
    <property type="evidence" value="ECO:0007669"/>
    <property type="project" value="TreeGrafter"/>
</dbReference>
<dbReference type="SUPFAM" id="SSF53850">
    <property type="entry name" value="Periplasmic binding protein-like II"/>
    <property type="match status" value="1"/>
</dbReference>
<dbReference type="EMBL" id="ARYI01000008">
    <property type="protein sequence ID" value="KCZ93106.1"/>
    <property type="molecule type" value="Genomic_DNA"/>
</dbReference>
<comment type="similarity">
    <text evidence="1">Belongs to the LysR transcriptional regulatory family.</text>
</comment>
<evidence type="ECO:0000313" key="7">
    <source>
        <dbReference type="Proteomes" id="UP000025061"/>
    </source>
</evidence>
<dbReference type="Pfam" id="PF03466">
    <property type="entry name" value="LysR_substrate"/>
    <property type="match status" value="1"/>
</dbReference>
<evidence type="ECO:0000256" key="1">
    <source>
        <dbReference type="ARBA" id="ARBA00009437"/>
    </source>
</evidence>
<dbReference type="InterPro" id="IPR036388">
    <property type="entry name" value="WH-like_DNA-bd_sf"/>
</dbReference>
<dbReference type="Gene3D" id="1.10.10.10">
    <property type="entry name" value="Winged helix-like DNA-binding domain superfamily/Winged helix DNA-binding domain"/>
    <property type="match status" value="1"/>
</dbReference>
<evidence type="ECO:0000256" key="3">
    <source>
        <dbReference type="ARBA" id="ARBA00023125"/>
    </source>
</evidence>
<keyword evidence="2" id="KW-0805">Transcription regulation</keyword>
<feature type="domain" description="HTH lysR-type" evidence="5">
    <location>
        <begin position="3"/>
        <end position="60"/>
    </location>
</feature>
<dbReference type="Gene3D" id="3.40.190.10">
    <property type="entry name" value="Periplasmic binding protein-like II"/>
    <property type="match status" value="2"/>
</dbReference>
<evidence type="ECO:0000256" key="2">
    <source>
        <dbReference type="ARBA" id="ARBA00023015"/>
    </source>
</evidence>
<evidence type="ECO:0000259" key="5">
    <source>
        <dbReference type="PROSITE" id="PS50931"/>
    </source>
</evidence>
<comment type="caution">
    <text evidence="6">The sequence shown here is derived from an EMBL/GenBank/DDBJ whole genome shotgun (WGS) entry which is preliminary data.</text>
</comment>
<dbReference type="InterPro" id="IPR005119">
    <property type="entry name" value="LysR_subst-bd"/>
</dbReference>
<dbReference type="CDD" id="cd05466">
    <property type="entry name" value="PBP2_LTTR_substrate"/>
    <property type="match status" value="1"/>
</dbReference>
<dbReference type="GO" id="GO:0003700">
    <property type="term" value="F:DNA-binding transcription factor activity"/>
    <property type="evidence" value="ECO:0007669"/>
    <property type="project" value="InterPro"/>
</dbReference>